<comment type="caution">
    <text evidence="1">The sequence shown here is derived from an EMBL/GenBank/DDBJ whole genome shotgun (WGS) entry which is preliminary data.</text>
</comment>
<organism evidence="1 2">
    <name type="scientific">Phyllobacterium phragmitis</name>
    <dbReference type="NCBI Taxonomy" id="2670329"/>
    <lineage>
        <taxon>Bacteria</taxon>
        <taxon>Pseudomonadati</taxon>
        <taxon>Pseudomonadota</taxon>
        <taxon>Alphaproteobacteria</taxon>
        <taxon>Hyphomicrobiales</taxon>
        <taxon>Phyllobacteriaceae</taxon>
        <taxon>Phyllobacterium</taxon>
    </lineage>
</organism>
<reference evidence="1 2" key="1">
    <citation type="submission" date="2018-02" db="EMBL/GenBank/DDBJ databases">
        <title>The draft genome of Phyllobacterium sp. 1N-3.</title>
        <authorList>
            <person name="Liu L."/>
            <person name="Li L."/>
            <person name="Zhang X."/>
            <person name="Wang T."/>
            <person name="Liang L."/>
        </authorList>
    </citation>
    <scope>NUCLEOTIDE SEQUENCE [LARGE SCALE GENOMIC DNA]</scope>
    <source>
        <strain evidence="1 2">1N-3</strain>
    </source>
</reference>
<protein>
    <submittedName>
        <fullName evidence="1">Uncharacterized protein</fullName>
    </submittedName>
</protein>
<evidence type="ECO:0000313" key="2">
    <source>
        <dbReference type="Proteomes" id="UP000239434"/>
    </source>
</evidence>
<dbReference type="AlphaFoldDB" id="A0A2S9IW36"/>
<dbReference type="Proteomes" id="UP000239434">
    <property type="component" value="Unassembled WGS sequence"/>
</dbReference>
<gene>
    <name evidence="1" type="ORF">C5748_04700</name>
</gene>
<dbReference type="RefSeq" id="WP_105740782.1">
    <property type="nucleotide sequence ID" value="NZ_PVBR01000003.1"/>
</dbReference>
<name>A0A2S9IW36_9HYPH</name>
<sequence length="69" mass="7696">MPFLTDPIRIVCADGASQVVMGHLMVNARDLAIRPLLGETFHDNMDCVSQAFWTLADTRIFPEKTAIYA</sequence>
<keyword evidence="2" id="KW-1185">Reference proteome</keyword>
<evidence type="ECO:0000313" key="1">
    <source>
        <dbReference type="EMBL" id="PRD44700.1"/>
    </source>
</evidence>
<accession>A0A2S9IW36</accession>
<dbReference type="EMBL" id="PVBR01000003">
    <property type="protein sequence ID" value="PRD44700.1"/>
    <property type="molecule type" value="Genomic_DNA"/>
</dbReference>
<proteinExistence type="predicted"/>